<dbReference type="SUPFAM" id="SSF88659">
    <property type="entry name" value="Sigma3 and sigma4 domains of RNA polymerase sigma factors"/>
    <property type="match status" value="1"/>
</dbReference>
<dbReference type="InterPro" id="IPR013325">
    <property type="entry name" value="RNA_pol_sigma_r2"/>
</dbReference>
<evidence type="ECO:0000256" key="1">
    <source>
        <dbReference type="ARBA" id="ARBA00010641"/>
    </source>
</evidence>
<dbReference type="RefSeq" id="WP_185254369.1">
    <property type="nucleotide sequence ID" value="NZ_JACKXE010000001.1"/>
</dbReference>
<organism evidence="7 8">
    <name type="scientific">Nocardioides luti</name>
    <dbReference type="NCBI Taxonomy" id="2761101"/>
    <lineage>
        <taxon>Bacteria</taxon>
        <taxon>Bacillati</taxon>
        <taxon>Actinomycetota</taxon>
        <taxon>Actinomycetes</taxon>
        <taxon>Propionibacteriales</taxon>
        <taxon>Nocardioidaceae</taxon>
        <taxon>Nocardioides</taxon>
    </lineage>
</organism>
<dbReference type="NCBIfam" id="TIGR02937">
    <property type="entry name" value="sigma70-ECF"/>
    <property type="match status" value="1"/>
</dbReference>
<evidence type="ECO:0000259" key="5">
    <source>
        <dbReference type="Pfam" id="PF04542"/>
    </source>
</evidence>
<dbReference type="Gene3D" id="1.10.10.10">
    <property type="entry name" value="Winged helix-like DNA-binding domain superfamily/Winged helix DNA-binding domain"/>
    <property type="match status" value="1"/>
</dbReference>
<name>A0A7X0RJG5_9ACTN</name>
<dbReference type="GO" id="GO:0003677">
    <property type="term" value="F:DNA binding"/>
    <property type="evidence" value="ECO:0007669"/>
    <property type="project" value="InterPro"/>
</dbReference>
<reference evidence="7 8" key="1">
    <citation type="submission" date="2020-08" db="EMBL/GenBank/DDBJ databases">
        <authorList>
            <person name="Seo M.-J."/>
        </authorList>
    </citation>
    <scope>NUCLEOTIDE SEQUENCE [LARGE SCALE GENOMIC DNA]</scope>
    <source>
        <strain evidence="7 8">KIGAM211</strain>
    </source>
</reference>
<dbReference type="Pfam" id="PF08281">
    <property type="entry name" value="Sigma70_r4_2"/>
    <property type="match status" value="1"/>
</dbReference>
<keyword evidence="4" id="KW-0804">Transcription</keyword>
<dbReference type="EMBL" id="JACKXE010000001">
    <property type="protein sequence ID" value="MBB6629407.1"/>
    <property type="molecule type" value="Genomic_DNA"/>
</dbReference>
<evidence type="ECO:0000256" key="2">
    <source>
        <dbReference type="ARBA" id="ARBA00023015"/>
    </source>
</evidence>
<dbReference type="InterPro" id="IPR014284">
    <property type="entry name" value="RNA_pol_sigma-70_dom"/>
</dbReference>
<dbReference type="Pfam" id="PF04542">
    <property type="entry name" value="Sigma70_r2"/>
    <property type="match status" value="1"/>
</dbReference>
<gene>
    <name evidence="7" type="ORF">H5V45_18930</name>
</gene>
<proteinExistence type="inferred from homology"/>
<keyword evidence="3" id="KW-0731">Sigma factor</keyword>
<dbReference type="InterPro" id="IPR036388">
    <property type="entry name" value="WH-like_DNA-bd_sf"/>
</dbReference>
<feature type="domain" description="RNA polymerase sigma-70 region 2" evidence="5">
    <location>
        <begin position="34"/>
        <end position="95"/>
    </location>
</feature>
<evidence type="ECO:0000256" key="3">
    <source>
        <dbReference type="ARBA" id="ARBA00023082"/>
    </source>
</evidence>
<comment type="caution">
    <text evidence="7">The sequence shown here is derived from an EMBL/GenBank/DDBJ whole genome shotgun (WGS) entry which is preliminary data.</text>
</comment>
<dbReference type="SUPFAM" id="SSF88946">
    <property type="entry name" value="Sigma2 domain of RNA polymerase sigma factors"/>
    <property type="match status" value="1"/>
</dbReference>
<dbReference type="Gene3D" id="1.10.1740.10">
    <property type="match status" value="1"/>
</dbReference>
<protein>
    <submittedName>
        <fullName evidence="7">Sigma-70 family RNA polymerase sigma factor</fullName>
    </submittedName>
</protein>
<dbReference type="PANTHER" id="PTHR43133">
    <property type="entry name" value="RNA POLYMERASE ECF-TYPE SIGMA FACTO"/>
    <property type="match status" value="1"/>
</dbReference>
<comment type="similarity">
    <text evidence="1">Belongs to the sigma-70 factor family. ECF subfamily.</text>
</comment>
<dbReference type="GO" id="GO:0016987">
    <property type="term" value="F:sigma factor activity"/>
    <property type="evidence" value="ECO:0007669"/>
    <property type="project" value="UniProtKB-KW"/>
</dbReference>
<dbReference type="InterPro" id="IPR013249">
    <property type="entry name" value="RNA_pol_sigma70_r4_t2"/>
</dbReference>
<dbReference type="AlphaFoldDB" id="A0A7X0RJG5"/>
<evidence type="ECO:0000256" key="4">
    <source>
        <dbReference type="ARBA" id="ARBA00023163"/>
    </source>
</evidence>
<dbReference type="InterPro" id="IPR039425">
    <property type="entry name" value="RNA_pol_sigma-70-like"/>
</dbReference>
<feature type="domain" description="RNA polymerase sigma factor 70 region 4 type 2" evidence="6">
    <location>
        <begin position="129"/>
        <end position="180"/>
    </location>
</feature>
<keyword evidence="2" id="KW-0805">Transcription regulation</keyword>
<accession>A0A7X0RJG5</accession>
<evidence type="ECO:0000313" key="8">
    <source>
        <dbReference type="Proteomes" id="UP000523955"/>
    </source>
</evidence>
<keyword evidence="8" id="KW-1185">Reference proteome</keyword>
<sequence length="192" mass="21012">MPGHPDRTDGLDLLLVAVGRHDAEAFAAVYDLVSARVLGLAQRILGDTHQAEEVAQEVLLEVWQTADRYDPARGSGQSWLMTLAHHRAVDRVRSSEAGRRRDASDLQLRRHDPVDDTARAAHASLAAQTVRTALAGLSAPQRQALELAYFGGYTHLEVSRLMQIPLGTAKGRIRDGLVRLRDALSAWEAEPA</sequence>
<dbReference type="InterPro" id="IPR007627">
    <property type="entry name" value="RNA_pol_sigma70_r2"/>
</dbReference>
<evidence type="ECO:0000259" key="6">
    <source>
        <dbReference type="Pfam" id="PF08281"/>
    </source>
</evidence>
<dbReference type="GO" id="GO:0006352">
    <property type="term" value="P:DNA-templated transcription initiation"/>
    <property type="evidence" value="ECO:0007669"/>
    <property type="project" value="InterPro"/>
</dbReference>
<dbReference type="InterPro" id="IPR013324">
    <property type="entry name" value="RNA_pol_sigma_r3/r4-like"/>
</dbReference>
<evidence type="ECO:0000313" key="7">
    <source>
        <dbReference type="EMBL" id="MBB6629407.1"/>
    </source>
</evidence>
<dbReference type="PANTHER" id="PTHR43133:SF66">
    <property type="entry name" value="ECF RNA POLYMERASE SIGMA FACTOR SIGK"/>
    <property type="match status" value="1"/>
</dbReference>
<dbReference type="Proteomes" id="UP000523955">
    <property type="component" value="Unassembled WGS sequence"/>
</dbReference>